<comment type="similarity">
    <text evidence="1">Belongs to the thioredoxin family.</text>
</comment>
<dbReference type="Pfam" id="PF00085">
    <property type="entry name" value="Thioredoxin"/>
    <property type="match status" value="1"/>
</dbReference>
<evidence type="ECO:0000256" key="2">
    <source>
        <dbReference type="ARBA" id="ARBA00023157"/>
    </source>
</evidence>
<accession>A0A428Q4L0</accession>
<feature type="region of interest" description="Disordered" evidence="3">
    <location>
        <begin position="110"/>
        <end position="150"/>
    </location>
</feature>
<feature type="domain" description="Thioredoxin" evidence="4">
    <location>
        <begin position="1"/>
        <end position="111"/>
    </location>
</feature>
<evidence type="ECO:0000256" key="3">
    <source>
        <dbReference type="SAM" id="MobiDB-lite"/>
    </source>
</evidence>
<dbReference type="Proteomes" id="UP000288168">
    <property type="component" value="Unassembled WGS sequence"/>
</dbReference>
<evidence type="ECO:0000259" key="4">
    <source>
        <dbReference type="PROSITE" id="PS51352"/>
    </source>
</evidence>
<gene>
    <name evidence="5" type="ORF">CEP54_006888</name>
</gene>
<dbReference type="PROSITE" id="PS51352">
    <property type="entry name" value="THIOREDOXIN_2"/>
    <property type="match status" value="1"/>
</dbReference>
<dbReference type="PRINTS" id="PR00421">
    <property type="entry name" value="THIOREDOXIN"/>
</dbReference>
<dbReference type="OrthoDB" id="10263751at2759"/>
<keyword evidence="2" id="KW-1015">Disulfide bond</keyword>
<name>A0A428Q4L0_9HYPO</name>
<dbReference type="SUPFAM" id="SSF52833">
    <property type="entry name" value="Thioredoxin-like"/>
    <property type="match status" value="1"/>
</dbReference>
<comment type="caution">
    <text evidence="5">The sequence shown here is derived from an EMBL/GenBank/DDBJ whole genome shotgun (WGS) entry which is preliminary data.</text>
</comment>
<sequence>MSVIELKSKDQFNELINKTPYVAIQAHATWCGPCKAISPFFTKHADALAIPDKYTFAKFDTDDVPDLAFELGVRSIPAFYFFKNGDKDETLIGPIPPKLKALVEGYASEAKGEAPAAAEKPAEPAAEKPAEEKPAEEKKEENTLKTDENF</sequence>
<feature type="compositionally biased region" description="Basic and acidic residues" evidence="3">
    <location>
        <begin position="120"/>
        <end position="150"/>
    </location>
</feature>
<dbReference type="PANTHER" id="PTHR46115">
    <property type="entry name" value="THIOREDOXIN-LIKE PROTEIN 1"/>
    <property type="match status" value="1"/>
</dbReference>
<dbReference type="EMBL" id="NKCI01000060">
    <property type="protein sequence ID" value="RSL60169.1"/>
    <property type="molecule type" value="Genomic_DNA"/>
</dbReference>
<evidence type="ECO:0000313" key="6">
    <source>
        <dbReference type="Proteomes" id="UP000288168"/>
    </source>
</evidence>
<dbReference type="STRING" id="1325734.A0A428Q4L0"/>
<proteinExistence type="inferred from homology"/>
<dbReference type="Gene3D" id="3.40.30.10">
    <property type="entry name" value="Glutaredoxin"/>
    <property type="match status" value="1"/>
</dbReference>
<dbReference type="AlphaFoldDB" id="A0A428Q4L0"/>
<evidence type="ECO:0000256" key="1">
    <source>
        <dbReference type="ARBA" id="ARBA00008987"/>
    </source>
</evidence>
<organism evidence="5 6">
    <name type="scientific">Fusarium duplospermum</name>
    <dbReference type="NCBI Taxonomy" id="1325734"/>
    <lineage>
        <taxon>Eukaryota</taxon>
        <taxon>Fungi</taxon>
        <taxon>Dikarya</taxon>
        <taxon>Ascomycota</taxon>
        <taxon>Pezizomycotina</taxon>
        <taxon>Sordariomycetes</taxon>
        <taxon>Hypocreomycetidae</taxon>
        <taxon>Hypocreales</taxon>
        <taxon>Nectriaceae</taxon>
        <taxon>Fusarium</taxon>
        <taxon>Fusarium solani species complex</taxon>
    </lineage>
</organism>
<evidence type="ECO:0000313" key="5">
    <source>
        <dbReference type="EMBL" id="RSL60169.1"/>
    </source>
</evidence>
<reference evidence="5 6" key="1">
    <citation type="submission" date="2017-06" db="EMBL/GenBank/DDBJ databases">
        <title>Comparative genomic analysis of Ambrosia Fusariam Clade fungi.</title>
        <authorList>
            <person name="Stajich J.E."/>
            <person name="Carrillo J."/>
            <person name="Kijimoto T."/>
            <person name="Eskalen A."/>
            <person name="O'Donnell K."/>
            <person name="Kasson M."/>
        </authorList>
    </citation>
    <scope>NUCLEOTIDE SEQUENCE [LARGE SCALE GENOMIC DNA]</scope>
    <source>
        <strain evidence="5 6">NRRL62584</strain>
    </source>
</reference>
<protein>
    <recommendedName>
        <fullName evidence="4">Thioredoxin domain-containing protein</fullName>
    </recommendedName>
</protein>
<dbReference type="CDD" id="cd02947">
    <property type="entry name" value="TRX_family"/>
    <property type="match status" value="1"/>
</dbReference>
<dbReference type="InterPro" id="IPR013766">
    <property type="entry name" value="Thioredoxin_domain"/>
</dbReference>
<keyword evidence="6" id="KW-1185">Reference proteome</keyword>
<dbReference type="InterPro" id="IPR036249">
    <property type="entry name" value="Thioredoxin-like_sf"/>
</dbReference>